<evidence type="ECO:0000259" key="8">
    <source>
        <dbReference type="PROSITE" id="PS50238"/>
    </source>
</evidence>
<dbReference type="AlphaFoldDB" id="Q4SFS4"/>
<evidence type="ECO:0000313" key="9">
    <source>
        <dbReference type="EMBL" id="CAG00508.1"/>
    </source>
</evidence>
<feature type="region of interest" description="Disordered" evidence="5">
    <location>
        <begin position="634"/>
        <end position="841"/>
    </location>
</feature>
<dbReference type="FunFam" id="1.20.1270.60:FF:000001">
    <property type="entry name" value="Rho GTPase-activating protein 26"/>
    <property type="match status" value="1"/>
</dbReference>
<evidence type="ECO:0000256" key="1">
    <source>
        <dbReference type="ARBA" id="ARBA00022443"/>
    </source>
</evidence>
<dbReference type="GO" id="GO:0005096">
    <property type="term" value="F:GTPase activator activity"/>
    <property type="evidence" value="ECO:0007669"/>
    <property type="project" value="UniProtKB-KW"/>
</dbReference>
<reference evidence="9" key="1">
    <citation type="journal article" date="2004" name="Nature">
        <title>Genome duplication in the teleost fish Tetraodon nigroviridis reveals the early vertebrate proto-karyotype.</title>
        <authorList>
            <person name="Jaillon O."/>
            <person name="Aury J.-M."/>
            <person name="Brunet F."/>
            <person name="Petit J.-L."/>
            <person name="Stange-Thomann N."/>
            <person name="Mauceli E."/>
            <person name="Bouneau L."/>
            <person name="Fischer C."/>
            <person name="Ozouf-Costaz C."/>
            <person name="Bernot A."/>
            <person name="Nicaud S."/>
            <person name="Jaffe D."/>
            <person name="Fisher S."/>
            <person name="Lutfalla G."/>
            <person name="Dossat C."/>
            <person name="Segurens B."/>
            <person name="Dasilva C."/>
            <person name="Salanoubat M."/>
            <person name="Levy M."/>
            <person name="Boudet N."/>
            <person name="Castellano S."/>
            <person name="Anthouard V."/>
            <person name="Jubin C."/>
            <person name="Castelli V."/>
            <person name="Katinka M."/>
            <person name="Vacherie B."/>
            <person name="Biemont C."/>
            <person name="Skalli Z."/>
            <person name="Cattolico L."/>
            <person name="Poulain J."/>
            <person name="De Berardinis V."/>
            <person name="Cruaud C."/>
            <person name="Duprat S."/>
            <person name="Brottier P."/>
            <person name="Coutanceau J.-P."/>
            <person name="Gouzy J."/>
            <person name="Parra G."/>
            <person name="Lardier G."/>
            <person name="Chapple C."/>
            <person name="McKernan K.J."/>
            <person name="McEwan P."/>
            <person name="Bosak S."/>
            <person name="Kellis M."/>
            <person name="Volff J.-N."/>
            <person name="Guigo R."/>
            <person name="Zody M.C."/>
            <person name="Mesirov J."/>
            <person name="Lindblad-Toh K."/>
            <person name="Birren B."/>
            <person name="Nusbaum C."/>
            <person name="Kahn D."/>
            <person name="Robinson-Rechavi M."/>
            <person name="Laudet V."/>
            <person name="Schachter V."/>
            <person name="Quetier F."/>
            <person name="Saurin W."/>
            <person name="Scarpelli C."/>
            <person name="Wincker P."/>
            <person name="Lander E.S."/>
            <person name="Weissenbach J."/>
            <person name="Roest Crollius H."/>
        </authorList>
    </citation>
    <scope>NUCLEOTIDE SEQUENCE [LARGE SCALE GENOMIC DNA]</scope>
</reference>
<dbReference type="Gene3D" id="2.30.30.40">
    <property type="entry name" value="SH3 Domains"/>
    <property type="match status" value="1"/>
</dbReference>
<dbReference type="GO" id="GO:0005737">
    <property type="term" value="C:cytoplasm"/>
    <property type="evidence" value="ECO:0007669"/>
    <property type="project" value="InterPro"/>
</dbReference>
<gene>
    <name evidence="9" type="ORF">GSTENG00018974001</name>
</gene>
<keyword evidence="4" id="KW-0175">Coiled coil</keyword>
<sequence>MGLPTLEFSDSFLDSPEFRERLQCHEIELERTNRFIKDLIKDGNMLVSALKSLSVAVQRFSQSLQDFQFECIGDAETDDEISIAQSLKEFSQLLSTVEEERKRLIQNADDVLISPLERFRKEQIGAVKEGKKQFDKETERYYSVLEKHLSLSSKKKDSHLQEVKLSRSVQLMFSDRQIFYDASLQYVFKIQEVQERKKFEFVEPLLAFLQGLFTFYHEGYELAREFEPYKRQLQFNLQNARNNFESTRAEVERLMKRIRSAEEDFKAPSSFTMEGYLYIQEKRPLGSVWTRYYCTYEKSSKMFTMSSTESRAANRQNGVVNVTPEMFRLRSCVRRKRDSIDKRFCFDIEVVERHGVITLQALSEANRRLWMEAMDGKEPIYTLPSLLSKKEETFLNEAGLNFVKQCIKLIETRGISLNMSIRVKMLLCPVNFLLPSLFLCEGLTTPGLYRTGGVNSKVQRLMTTVFASTAPADLHLDADAWDNKTITSGLKDYFRCLAEPVLTYRLHKEFIKAAKYDDQKYRVRAIHALVHKLPERNRTLLDLLTSHLHKYVSMDTVSSHCSQNLMTVSNLGMIFGPTLMRSQEETIFGEAPDLSLPLPQAPSSRSTPRRNKAICLSSGKRRARLYPPALCLADNDSDTFSSSPETTPMGSRESLSSHSSEKNGQTLLSSPPSSPTTEASLSPAATASPPAASSQYCSNGNGQKDPSAPPHLGTSSSWTSPQPTLTQQTSSVSSSMSSLLSTERTLSAKGSSNASLSSIKESRVPSGASSVTSTQCSSVEHTSSPREGRAIQRGSSLSSLKSSCSADQKMSSVPETETNSASPQQPRKLYRTASSSSSSSSSLFTYQLSTSSSLTSLHISEGKSLKTSGETGIIGFLLSVGLPQRESSVFSSALDICSPGREAKALYSCEAEHSHELSFPQGALFSNVYPSVEPGWLQATYNGKTGLIPENYITYL</sequence>
<feature type="domain" description="Rho-GAP" evidence="8">
    <location>
        <begin position="415"/>
        <end position="626"/>
    </location>
</feature>
<dbReference type="InterPro" id="IPR008936">
    <property type="entry name" value="Rho_GTPase_activation_prot"/>
</dbReference>
<feature type="compositionally biased region" description="Polar residues" evidence="5">
    <location>
        <begin position="638"/>
        <end position="649"/>
    </location>
</feature>
<dbReference type="CDD" id="cd01249">
    <property type="entry name" value="BAR-PH_GRAF_family"/>
    <property type="match status" value="1"/>
</dbReference>
<feature type="domain" description="SH3" evidence="6">
    <location>
        <begin position="898"/>
        <end position="956"/>
    </location>
</feature>
<dbReference type="Gene3D" id="2.30.29.30">
    <property type="entry name" value="Pleckstrin-homology domain (PH domain)/Phosphotyrosine-binding domain (PTB)"/>
    <property type="match status" value="1"/>
</dbReference>
<dbReference type="SUPFAM" id="SSF48350">
    <property type="entry name" value="GTPase activation domain, GAP"/>
    <property type="match status" value="1"/>
</dbReference>
<evidence type="ECO:0000256" key="5">
    <source>
        <dbReference type="SAM" id="MobiDB-lite"/>
    </source>
</evidence>
<dbReference type="OrthoDB" id="3183924at2759"/>
<dbReference type="InterPro" id="IPR001849">
    <property type="entry name" value="PH_domain"/>
</dbReference>
<dbReference type="SUPFAM" id="SSF50044">
    <property type="entry name" value="SH3-domain"/>
    <property type="match status" value="1"/>
</dbReference>
<dbReference type="Pfam" id="PF14604">
    <property type="entry name" value="SH3_9"/>
    <property type="match status" value="1"/>
</dbReference>
<comment type="caution">
    <text evidence="9">The sequence shown here is derived from an EMBL/GenBank/DDBJ whole genome shotgun (WGS) entry which is preliminary data.</text>
</comment>
<organism evidence="9">
    <name type="scientific">Tetraodon nigroviridis</name>
    <name type="common">Spotted green pufferfish</name>
    <name type="synonym">Chelonodon nigroviridis</name>
    <dbReference type="NCBI Taxonomy" id="99883"/>
    <lineage>
        <taxon>Eukaryota</taxon>
        <taxon>Metazoa</taxon>
        <taxon>Chordata</taxon>
        <taxon>Craniata</taxon>
        <taxon>Vertebrata</taxon>
        <taxon>Euteleostomi</taxon>
        <taxon>Actinopterygii</taxon>
        <taxon>Neopterygii</taxon>
        <taxon>Teleostei</taxon>
        <taxon>Neoteleostei</taxon>
        <taxon>Acanthomorphata</taxon>
        <taxon>Eupercaria</taxon>
        <taxon>Tetraodontiformes</taxon>
        <taxon>Tetradontoidea</taxon>
        <taxon>Tetraodontidae</taxon>
        <taxon>Tetraodon</taxon>
    </lineage>
</organism>
<dbReference type="SMART" id="SM00326">
    <property type="entry name" value="SH3"/>
    <property type="match status" value="1"/>
</dbReference>
<dbReference type="InterPro" id="IPR036028">
    <property type="entry name" value="SH3-like_dom_sf"/>
</dbReference>
<feature type="compositionally biased region" description="Polar residues" evidence="5">
    <location>
        <begin position="767"/>
        <end position="782"/>
    </location>
</feature>
<dbReference type="SUPFAM" id="SSF50729">
    <property type="entry name" value="PH domain-like"/>
    <property type="match status" value="1"/>
</dbReference>
<dbReference type="InterPro" id="IPR011993">
    <property type="entry name" value="PH-like_dom_sf"/>
</dbReference>
<dbReference type="EMBL" id="CAAE01014601">
    <property type="protein sequence ID" value="CAG00508.1"/>
    <property type="molecule type" value="Genomic_DNA"/>
</dbReference>
<dbReference type="GO" id="GO:0007165">
    <property type="term" value="P:signal transduction"/>
    <property type="evidence" value="ECO:0007669"/>
    <property type="project" value="InterPro"/>
</dbReference>
<feature type="coiled-coil region" evidence="4">
    <location>
        <begin position="230"/>
        <end position="264"/>
    </location>
</feature>
<dbReference type="InterPro" id="IPR047234">
    <property type="entry name" value="GRAF_fam"/>
</dbReference>
<evidence type="ECO:0000256" key="3">
    <source>
        <dbReference type="PROSITE-ProRule" id="PRU00192"/>
    </source>
</evidence>
<feature type="compositionally biased region" description="Low complexity" evidence="5">
    <location>
        <begin position="795"/>
        <end position="805"/>
    </location>
</feature>
<feature type="compositionally biased region" description="Polar residues" evidence="5">
    <location>
        <begin position="806"/>
        <end position="825"/>
    </location>
</feature>
<dbReference type="InterPro" id="IPR047225">
    <property type="entry name" value="PH_GRAF"/>
</dbReference>
<protein>
    <submittedName>
        <fullName evidence="9">(spotted green pufferfish) hypothetical protein</fullName>
    </submittedName>
</protein>
<dbReference type="Pfam" id="PF16746">
    <property type="entry name" value="BAR_3"/>
    <property type="match status" value="1"/>
</dbReference>
<evidence type="ECO:0000256" key="2">
    <source>
        <dbReference type="ARBA" id="ARBA00022468"/>
    </source>
</evidence>
<accession>Q4SFS4</accession>
<dbReference type="KEGG" id="tng:GSTEN00018974G001"/>
<dbReference type="PROSITE" id="PS50002">
    <property type="entry name" value="SH3"/>
    <property type="match status" value="1"/>
</dbReference>
<name>Q4SFS4_TETNG</name>
<feature type="compositionally biased region" description="Low complexity" evidence="5">
    <location>
        <begin position="666"/>
        <end position="694"/>
    </location>
</feature>
<dbReference type="InterPro" id="IPR027267">
    <property type="entry name" value="AH/BAR_dom_sf"/>
</dbReference>
<dbReference type="InterPro" id="IPR000198">
    <property type="entry name" value="RhoGAP_dom"/>
</dbReference>
<dbReference type="PROSITE" id="PS50003">
    <property type="entry name" value="PH_DOMAIN"/>
    <property type="match status" value="1"/>
</dbReference>
<dbReference type="SMART" id="SM00324">
    <property type="entry name" value="RhoGAP"/>
    <property type="match status" value="1"/>
</dbReference>
<feature type="compositionally biased region" description="Low complexity" evidence="5">
    <location>
        <begin position="832"/>
        <end position="841"/>
    </location>
</feature>
<keyword evidence="2" id="KW-0343">GTPase activation</keyword>
<feature type="compositionally biased region" description="Polar residues" evidence="5">
    <location>
        <begin position="695"/>
        <end position="704"/>
    </location>
</feature>
<feature type="compositionally biased region" description="Low complexity" evidence="5">
    <location>
        <begin position="714"/>
        <end position="758"/>
    </location>
</feature>
<dbReference type="InterPro" id="IPR004148">
    <property type="entry name" value="BAR_dom"/>
</dbReference>
<dbReference type="PANTHER" id="PTHR12552">
    <property type="entry name" value="OLIGOPHRENIN 1"/>
    <property type="match status" value="1"/>
</dbReference>
<proteinExistence type="predicted"/>
<dbReference type="SUPFAM" id="SSF103657">
    <property type="entry name" value="BAR/IMD domain-like"/>
    <property type="match status" value="1"/>
</dbReference>
<dbReference type="InterPro" id="IPR001452">
    <property type="entry name" value="SH3_domain"/>
</dbReference>
<dbReference type="Pfam" id="PF00620">
    <property type="entry name" value="RhoGAP"/>
    <property type="match status" value="1"/>
</dbReference>
<feature type="domain" description="PH" evidence="7">
    <location>
        <begin position="270"/>
        <end position="379"/>
    </location>
</feature>
<dbReference type="Gene3D" id="1.20.1270.60">
    <property type="entry name" value="Arfaptin homology (AH) domain/BAR domain"/>
    <property type="match status" value="1"/>
</dbReference>
<dbReference type="Gene3D" id="1.10.555.10">
    <property type="entry name" value="Rho GTPase activation protein"/>
    <property type="match status" value="1"/>
</dbReference>
<keyword evidence="1 3" id="KW-0728">SH3 domain</keyword>
<dbReference type="Pfam" id="PF00169">
    <property type="entry name" value="PH"/>
    <property type="match status" value="1"/>
</dbReference>
<evidence type="ECO:0000256" key="4">
    <source>
        <dbReference type="SAM" id="Coils"/>
    </source>
</evidence>
<dbReference type="PANTHER" id="PTHR12552:SF3">
    <property type="entry name" value="RHO GTPASE-ACTIVATING PROTEIN 42"/>
    <property type="match status" value="1"/>
</dbReference>
<dbReference type="PROSITE" id="PS50238">
    <property type="entry name" value="RHOGAP"/>
    <property type="match status" value="1"/>
</dbReference>
<evidence type="ECO:0000259" key="6">
    <source>
        <dbReference type="PROSITE" id="PS50002"/>
    </source>
</evidence>
<reference evidence="9" key="2">
    <citation type="submission" date="2004-02" db="EMBL/GenBank/DDBJ databases">
        <authorList>
            <consortium name="Genoscope"/>
            <consortium name="Whitehead Institute Centre for Genome Research"/>
        </authorList>
    </citation>
    <scope>NUCLEOTIDE SEQUENCE</scope>
</reference>
<dbReference type="SMART" id="SM00233">
    <property type="entry name" value="PH"/>
    <property type="match status" value="1"/>
</dbReference>
<feature type="region of interest" description="Disordered" evidence="5">
    <location>
        <begin position="590"/>
        <end position="616"/>
    </location>
</feature>
<evidence type="ECO:0000259" key="7">
    <source>
        <dbReference type="PROSITE" id="PS50003"/>
    </source>
</evidence>